<evidence type="ECO:0000256" key="6">
    <source>
        <dbReference type="ARBA" id="ARBA00022660"/>
    </source>
</evidence>
<feature type="transmembrane region" description="Helical" evidence="17">
    <location>
        <begin position="225"/>
        <end position="246"/>
    </location>
</feature>
<dbReference type="InterPro" id="IPR003917">
    <property type="entry name" value="NADH_UbQ_OxRdtase_chain2"/>
</dbReference>
<reference evidence="19" key="2">
    <citation type="submission" date="2014-04" db="EMBL/GenBank/DDBJ databases">
        <authorList>
            <person name="Harrison E."/>
        </authorList>
    </citation>
    <scope>NUCLEOTIDE SEQUENCE</scope>
</reference>
<feature type="transmembrane region" description="Helical" evidence="17">
    <location>
        <begin position="132"/>
        <end position="159"/>
    </location>
</feature>
<evidence type="ECO:0000313" key="19">
    <source>
        <dbReference type="EMBL" id="AIH00396.1"/>
    </source>
</evidence>
<dbReference type="EMBL" id="KJ717948">
    <property type="protein sequence ID" value="AIH00396.1"/>
    <property type="molecule type" value="Genomic_DNA"/>
</dbReference>
<evidence type="ECO:0000256" key="17">
    <source>
        <dbReference type="RuleBase" id="RU003403"/>
    </source>
</evidence>
<evidence type="ECO:0000256" key="2">
    <source>
        <dbReference type="ARBA" id="ARBA00007012"/>
    </source>
</evidence>
<feature type="transmembrane region" description="Helical" evidence="17">
    <location>
        <begin position="279"/>
        <end position="297"/>
    </location>
</feature>
<keyword evidence="10 17" id="KW-0249">Electron transport</keyword>
<name>A0A0U1V281_9BILA</name>
<feature type="transmembrane region" description="Helical" evidence="17">
    <location>
        <begin position="253"/>
        <end position="273"/>
    </location>
</feature>
<keyword evidence="5" id="KW-0813">Transport</keyword>
<dbReference type="AlphaFoldDB" id="A0A0U1V281"/>
<evidence type="ECO:0000256" key="5">
    <source>
        <dbReference type="ARBA" id="ARBA00022448"/>
    </source>
</evidence>
<evidence type="ECO:0000256" key="13">
    <source>
        <dbReference type="ARBA" id="ARBA00023075"/>
    </source>
</evidence>
<feature type="transmembrane region" description="Helical" evidence="17">
    <location>
        <begin position="304"/>
        <end position="328"/>
    </location>
</feature>
<dbReference type="CTD" id="4536"/>
<feature type="transmembrane region" description="Helical" evidence="17">
    <location>
        <begin position="37"/>
        <end position="61"/>
    </location>
</feature>
<sequence length="335" mass="38297">MVFPFFFVMGFLVVMGSLFSVSSVSWFGVWGGMEVNMLCFIPMVMYFSNFMGVESVVKYFLIQSFGSVGVLLGGLFEDSCFLDVFSLFFILCFSLLLKVGVFPFHWWLPGVMGGLSWVGVLLLSTWQKVAPVFVFSGVSSMSMVLLIFCAFSSVVGGVGGMGQTSVRSVLAYSSIGHAGWFFSIFCMSWVFGFIYFFVYFVSTLFLIGLFWYFDYFWFTQNFVSSFWGCVVMFVSVLTVAGVPPFFGFFTKVFVFMIFGSSFLGFIFLFVLIVGSLISLYFYMGLFFSVFFFFFCCLKNFSSKLLFYGVLFFAFFSLFGVLIFDYYFFFFYDILV</sequence>
<evidence type="ECO:0000256" key="10">
    <source>
        <dbReference type="ARBA" id="ARBA00022982"/>
    </source>
</evidence>
<keyword evidence="15 17" id="KW-0472">Membrane</keyword>
<evidence type="ECO:0000256" key="16">
    <source>
        <dbReference type="ARBA" id="ARBA00049551"/>
    </source>
</evidence>
<evidence type="ECO:0000256" key="14">
    <source>
        <dbReference type="ARBA" id="ARBA00023128"/>
    </source>
</evidence>
<keyword evidence="7 17" id="KW-0812">Transmembrane</keyword>
<feature type="transmembrane region" description="Helical" evidence="17">
    <location>
        <begin position="6"/>
        <end position="30"/>
    </location>
</feature>
<dbReference type="Pfam" id="PF00361">
    <property type="entry name" value="Proton_antipo_M"/>
    <property type="match status" value="1"/>
</dbReference>
<keyword evidence="6 17" id="KW-0679">Respiratory chain</keyword>
<gene>
    <name evidence="19" type="primary">ND2</name>
</gene>
<dbReference type="GeneID" id="20006058"/>
<evidence type="ECO:0000259" key="18">
    <source>
        <dbReference type="Pfam" id="PF00361"/>
    </source>
</evidence>
<evidence type="ECO:0000256" key="15">
    <source>
        <dbReference type="ARBA" id="ARBA00023136"/>
    </source>
</evidence>
<feature type="domain" description="NADH:quinone oxidoreductase/Mrp antiporter transmembrane" evidence="18">
    <location>
        <begin position="85"/>
        <end position="275"/>
    </location>
</feature>
<keyword evidence="14 17" id="KW-0496">Mitochondrion</keyword>
<evidence type="ECO:0000256" key="12">
    <source>
        <dbReference type="ARBA" id="ARBA00023027"/>
    </source>
</evidence>
<reference evidence="19" key="1">
    <citation type="journal article" date="2014" name="Mitochondrial DNA">
        <title>The complete mitochondrial genome of Tetrastemma olgarum (Nemertea: Hoplonemertea).</title>
        <authorList>
            <person name="Sun W.Y."/>
            <person name="Shen C.Y."/>
            <person name="Sun S.C."/>
        </authorList>
    </citation>
    <scope>NUCLEOTIDE SEQUENCE</scope>
</reference>
<comment type="subcellular location">
    <subcellularLocation>
        <location evidence="1 17">Mitochondrion inner membrane</location>
        <topology evidence="1 17">Multi-pass membrane protein</topology>
    </subcellularLocation>
</comment>
<dbReference type="GO" id="GO:0008137">
    <property type="term" value="F:NADH dehydrogenase (ubiquinone) activity"/>
    <property type="evidence" value="ECO:0007669"/>
    <property type="project" value="UniProtKB-EC"/>
</dbReference>
<evidence type="ECO:0000256" key="1">
    <source>
        <dbReference type="ARBA" id="ARBA00004448"/>
    </source>
</evidence>
<keyword evidence="11 17" id="KW-1133">Transmembrane helix</keyword>
<organism evidence="19">
    <name type="scientific">Tetrastemma olgarum</name>
    <dbReference type="NCBI Taxonomy" id="1526548"/>
    <lineage>
        <taxon>Eukaryota</taxon>
        <taxon>Metazoa</taxon>
        <taxon>Spiralia</taxon>
        <taxon>Lophotrochozoa</taxon>
        <taxon>Nemertea</taxon>
        <taxon>Enopla</taxon>
        <taxon>Hoplonemertea</taxon>
        <taxon>Monostilifera</taxon>
        <taxon>Eumonostilifera</taxon>
        <taxon>Tetrastemmatidae</taxon>
        <taxon>Tetrastemma</taxon>
    </lineage>
</organism>
<dbReference type="GO" id="GO:0005743">
    <property type="term" value="C:mitochondrial inner membrane"/>
    <property type="evidence" value="ECO:0007669"/>
    <property type="project" value="UniProtKB-SubCell"/>
</dbReference>
<protein>
    <recommendedName>
        <fullName evidence="4 17">NADH-ubiquinone oxidoreductase chain 2</fullName>
        <ecNumber evidence="3 17">7.1.1.2</ecNumber>
    </recommendedName>
</protein>
<geneLocation type="mitochondrion" evidence="19"/>
<accession>A0A0U1V281</accession>
<evidence type="ECO:0000256" key="7">
    <source>
        <dbReference type="ARBA" id="ARBA00022692"/>
    </source>
</evidence>
<dbReference type="RefSeq" id="YP_009051408.1">
    <property type="nucleotide sequence ID" value="NC_024670.1"/>
</dbReference>
<keyword evidence="12 17" id="KW-0520">NAD</keyword>
<evidence type="ECO:0000256" key="8">
    <source>
        <dbReference type="ARBA" id="ARBA00022792"/>
    </source>
</evidence>
<feature type="transmembrane region" description="Helical" evidence="17">
    <location>
        <begin position="180"/>
        <end position="213"/>
    </location>
</feature>
<comment type="similarity">
    <text evidence="2 17">Belongs to the complex I subunit 2 family.</text>
</comment>
<evidence type="ECO:0000256" key="9">
    <source>
        <dbReference type="ARBA" id="ARBA00022967"/>
    </source>
</evidence>
<proteinExistence type="inferred from homology"/>
<dbReference type="InterPro" id="IPR001750">
    <property type="entry name" value="ND/Mrp_TM"/>
</dbReference>
<keyword evidence="13 17" id="KW-0830">Ubiquinone</keyword>
<evidence type="ECO:0000256" key="11">
    <source>
        <dbReference type="ARBA" id="ARBA00022989"/>
    </source>
</evidence>
<feature type="transmembrane region" description="Helical" evidence="17">
    <location>
        <begin position="106"/>
        <end position="126"/>
    </location>
</feature>
<dbReference type="PANTHER" id="PTHR46552">
    <property type="entry name" value="NADH-UBIQUINONE OXIDOREDUCTASE CHAIN 2"/>
    <property type="match status" value="1"/>
</dbReference>
<dbReference type="PANTHER" id="PTHR46552:SF1">
    <property type="entry name" value="NADH-UBIQUINONE OXIDOREDUCTASE CHAIN 2"/>
    <property type="match status" value="1"/>
</dbReference>
<comment type="function">
    <text evidence="17">Core subunit of the mitochondrial membrane respiratory chain NADH dehydrogenase (Complex I) which catalyzes electron transfer from NADH through the respiratory chain, using ubiquinone as an electron acceptor. Essential for the catalytic activity and assembly of complex I.</text>
</comment>
<evidence type="ECO:0000256" key="3">
    <source>
        <dbReference type="ARBA" id="ARBA00012944"/>
    </source>
</evidence>
<evidence type="ECO:0000256" key="4">
    <source>
        <dbReference type="ARBA" id="ARBA00021008"/>
    </source>
</evidence>
<dbReference type="InterPro" id="IPR050175">
    <property type="entry name" value="Complex_I_Subunit_2"/>
</dbReference>
<dbReference type="EC" id="7.1.1.2" evidence="3 17"/>
<comment type="catalytic activity">
    <reaction evidence="16 17">
        <text>a ubiquinone + NADH + 5 H(+)(in) = a ubiquinol + NAD(+) + 4 H(+)(out)</text>
        <dbReference type="Rhea" id="RHEA:29091"/>
        <dbReference type="Rhea" id="RHEA-COMP:9565"/>
        <dbReference type="Rhea" id="RHEA-COMP:9566"/>
        <dbReference type="ChEBI" id="CHEBI:15378"/>
        <dbReference type="ChEBI" id="CHEBI:16389"/>
        <dbReference type="ChEBI" id="CHEBI:17976"/>
        <dbReference type="ChEBI" id="CHEBI:57540"/>
        <dbReference type="ChEBI" id="CHEBI:57945"/>
        <dbReference type="EC" id="7.1.1.2"/>
    </reaction>
</comment>
<dbReference type="GO" id="GO:0006120">
    <property type="term" value="P:mitochondrial electron transport, NADH to ubiquinone"/>
    <property type="evidence" value="ECO:0007669"/>
    <property type="project" value="InterPro"/>
</dbReference>
<dbReference type="PRINTS" id="PR01436">
    <property type="entry name" value="NADHDHGNASE2"/>
</dbReference>
<keyword evidence="8 17" id="KW-0999">Mitochondrion inner membrane</keyword>
<keyword evidence="9 17" id="KW-1278">Translocase</keyword>